<dbReference type="InterPro" id="IPR035965">
    <property type="entry name" value="PAS-like_dom_sf"/>
</dbReference>
<keyword evidence="10" id="KW-1185">Reference proteome</keyword>
<sequence>MEFFTASPPDSTHSLGLAIVRSSSTPLLLLDDQLVVLAASDTFCMAFGLRTDTVVGMEIATLGGGEWDILQLRSLLIATLSGNAAIDAYELLLHRRSGDLNLILNATLLNYSGSETRLLLSVTDVTAIRLAERQKDDLVREKMVLLQELQHRVANSLQIIASVLMQSARRVQSDEARTHLNNAHHRVMSIATLQRQLATTSVGDVALRPYFTDLCNSIGASMIADPRRLAITPTIDESTTTADVSVSLGLIVTELVINALKHAFPRKVHKGLITVGYASNGEGWQLTVGDNGVGMPAKDAEPGLGTGIVEALSKQLRATVTISDARPGTLVSIVHRAQRSTGDA</sequence>
<dbReference type="OrthoDB" id="7297573at2"/>
<proteinExistence type="predicted"/>
<dbReference type="InterPro" id="IPR003594">
    <property type="entry name" value="HATPase_dom"/>
</dbReference>
<gene>
    <name evidence="9" type="ORF">D0Z70_07835</name>
</gene>
<dbReference type="EC" id="2.7.13.3" evidence="2"/>
<evidence type="ECO:0000256" key="7">
    <source>
        <dbReference type="ARBA" id="ARBA00022840"/>
    </source>
</evidence>
<reference evidence="9 10" key="1">
    <citation type="submission" date="2018-08" db="EMBL/GenBank/DDBJ databases">
        <title>Sphingobium sp. EO9.</title>
        <authorList>
            <person name="Park Y."/>
            <person name="Kim K.H."/>
            <person name="Jeon C.O."/>
        </authorList>
    </citation>
    <scope>NUCLEOTIDE SEQUENCE [LARGE SCALE GENOMIC DNA]</scope>
    <source>
        <strain evidence="9 10">EO9</strain>
    </source>
</reference>
<dbReference type="Gene3D" id="3.30.450.20">
    <property type="entry name" value="PAS domain"/>
    <property type="match status" value="1"/>
</dbReference>
<keyword evidence="3" id="KW-0597">Phosphoprotein</keyword>
<dbReference type="Gene3D" id="3.30.565.10">
    <property type="entry name" value="Histidine kinase-like ATPase, C-terminal domain"/>
    <property type="match status" value="1"/>
</dbReference>
<dbReference type="Pfam" id="PF07568">
    <property type="entry name" value="HisKA_2"/>
    <property type="match status" value="1"/>
</dbReference>
<organism evidence="9 10">
    <name type="scientific">Sphingobium terrigena</name>
    <dbReference type="NCBI Taxonomy" id="2304063"/>
    <lineage>
        <taxon>Bacteria</taxon>
        <taxon>Pseudomonadati</taxon>
        <taxon>Pseudomonadota</taxon>
        <taxon>Alphaproteobacteria</taxon>
        <taxon>Sphingomonadales</taxon>
        <taxon>Sphingomonadaceae</taxon>
        <taxon>Sphingobium</taxon>
    </lineage>
</organism>
<evidence type="ECO:0000256" key="2">
    <source>
        <dbReference type="ARBA" id="ARBA00012438"/>
    </source>
</evidence>
<dbReference type="NCBIfam" id="TIGR00229">
    <property type="entry name" value="sensory_box"/>
    <property type="match status" value="1"/>
</dbReference>
<evidence type="ECO:0000313" key="9">
    <source>
        <dbReference type="EMBL" id="RJG56024.1"/>
    </source>
</evidence>
<dbReference type="InterPro" id="IPR000014">
    <property type="entry name" value="PAS"/>
</dbReference>
<evidence type="ECO:0000256" key="4">
    <source>
        <dbReference type="ARBA" id="ARBA00022679"/>
    </source>
</evidence>
<dbReference type="AlphaFoldDB" id="A0A418YV32"/>
<dbReference type="Proteomes" id="UP000283469">
    <property type="component" value="Unassembled WGS sequence"/>
</dbReference>
<evidence type="ECO:0000259" key="8">
    <source>
        <dbReference type="SMART" id="SM00387"/>
    </source>
</evidence>
<feature type="domain" description="Histidine kinase/HSP90-like ATPase" evidence="8">
    <location>
        <begin position="243"/>
        <end position="339"/>
    </location>
</feature>
<dbReference type="Pfam" id="PF02518">
    <property type="entry name" value="HATPase_c"/>
    <property type="match status" value="1"/>
</dbReference>
<keyword evidence="4" id="KW-0808">Transferase</keyword>
<comment type="caution">
    <text evidence="9">The sequence shown here is derived from an EMBL/GenBank/DDBJ whole genome shotgun (WGS) entry which is preliminary data.</text>
</comment>
<keyword evidence="6 9" id="KW-0418">Kinase</keyword>
<evidence type="ECO:0000313" key="10">
    <source>
        <dbReference type="Proteomes" id="UP000283469"/>
    </source>
</evidence>
<evidence type="ECO:0000256" key="5">
    <source>
        <dbReference type="ARBA" id="ARBA00022741"/>
    </source>
</evidence>
<dbReference type="SUPFAM" id="SSF55874">
    <property type="entry name" value="ATPase domain of HSP90 chaperone/DNA topoisomerase II/histidine kinase"/>
    <property type="match status" value="1"/>
</dbReference>
<evidence type="ECO:0000256" key="3">
    <source>
        <dbReference type="ARBA" id="ARBA00022553"/>
    </source>
</evidence>
<name>A0A418YV32_9SPHN</name>
<dbReference type="EMBL" id="QVRA01000005">
    <property type="protein sequence ID" value="RJG56024.1"/>
    <property type="molecule type" value="Genomic_DNA"/>
</dbReference>
<dbReference type="SMART" id="SM00387">
    <property type="entry name" value="HATPase_c"/>
    <property type="match status" value="1"/>
</dbReference>
<keyword evidence="5" id="KW-0547">Nucleotide-binding</keyword>
<dbReference type="GO" id="GO:0005524">
    <property type="term" value="F:ATP binding"/>
    <property type="evidence" value="ECO:0007669"/>
    <property type="project" value="UniProtKB-KW"/>
</dbReference>
<evidence type="ECO:0000256" key="6">
    <source>
        <dbReference type="ARBA" id="ARBA00022777"/>
    </source>
</evidence>
<protein>
    <recommendedName>
        <fullName evidence="2">histidine kinase</fullName>
        <ecNumber evidence="2">2.7.13.3</ecNumber>
    </recommendedName>
</protein>
<keyword evidence="7" id="KW-0067">ATP-binding</keyword>
<dbReference type="PANTHER" id="PTHR41523">
    <property type="entry name" value="TWO-COMPONENT SYSTEM SENSOR PROTEIN"/>
    <property type="match status" value="1"/>
</dbReference>
<accession>A0A418YV32</accession>
<dbReference type="GO" id="GO:0004673">
    <property type="term" value="F:protein histidine kinase activity"/>
    <property type="evidence" value="ECO:0007669"/>
    <property type="project" value="UniProtKB-EC"/>
</dbReference>
<dbReference type="InterPro" id="IPR036890">
    <property type="entry name" value="HATPase_C_sf"/>
</dbReference>
<dbReference type="RefSeq" id="WP_119745069.1">
    <property type="nucleotide sequence ID" value="NZ_QVRA01000005.1"/>
</dbReference>
<dbReference type="SUPFAM" id="SSF55785">
    <property type="entry name" value="PYP-like sensor domain (PAS domain)"/>
    <property type="match status" value="1"/>
</dbReference>
<evidence type="ECO:0000256" key="1">
    <source>
        <dbReference type="ARBA" id="ARBA00000085"/>
    </source>
</evidence>
<dbReference type="InterPro" id="IPR011495">
    <property type="entry name" value="Sig_transdc_His_kin_sub2_dim/P"/>
</dbReference>
<comment type="catalytic activity">
    <reaction evidence="1">
        <text>ATP + protein L-histidine = ADP + protein N-phospho-L-histidine.</text>
        <dbReference type="EC" id="2.7.13.3"/>
    </reaction>
</comment>
<dbReference type="PANTHER" id="PTHR41523:SF8">
    <property type="entry name" value="ETHYLENE RESPONSE SENSOR PROTEIN"/>
    <property type="match status" value="1"/>
</dbReference>